<gene>
    <name evidence="2" type="ORF">NDI38_17260</name>
</gene>
<reference evidence="2 3" key="1">
    <citation type="submission" date="2022-04" db="EMBL/GenBank/DDBJ databases">
        <title>Positive selection, recombination, and allopatry shape intraspecific diversity of widespread and dominant cyanobacteria.</title>
        <authorList>
            <person name="Wei J."/>
            <person name="Shu W."/>
            <person name="Hu C."/>
        </authorList>
    </citation>
    <scope>NUCLEOTIDE SEQUENCE [LARGE SCALE GENOMIC DNA]</scope>
    <source>
        <strain evidence="2 3">AS-A4</strain>
    </source>
</reference>
<evidence type="ECO:0000313" key="2">
    <source>
        <dbReference type="EMBL" id="MEP1060186.1"/>
    </source>
</evidence>
<dbReference type="Proteomes" id="UP001476950">
    <property type="component" value="Unassembled WGS sequence"/>
</dbReference>
<dbReference type="EMBL" id="JAMPLM010000015">
    <property type="protein sequence ID" value="MEP1060186.1"/>
    <property type="molecule type" value="Genomic_DNA"/>
</dbReference>
<comment type="caution">
    <text evidence="2">The sequence shown here is derived from an EMBL/GenBank/DDBJ whole genome shotgun (WGS) entry which is preliminary data.</text>
</comment>
<dbReference type="InterPro" id="IPR001107">
    <property type="entry name" value="Band_7"/>
</dbReference>
<accession>A0ABV0KLQ9</accession>
<protein>
    <submittedName>
        <fullName evidence="2">SPFH domain-containing protein</fullName>
    </submittedName>
</protein>
<name>A0ABV0KLQ9_9CYAN</name>
<proteinExistence type="predicted"/>
<evidence type="ECO:0000313" key="3">
    <source>
        <dbReference type="Proteomes" id="UP001476950"/>
    </source>
</evidence>
<sequence length="302" mass="32929">MKLNLGNVAIGGLALAATVGLSGCNVILGELVDPGYVALLVDSYGQEKGIENAQIFEGGRVRYNTATQQFYEYPVFFRTYSFAKEDDKDQSVNFSIGGSSVSMDLGVTYRFRYSPVSDDKPKYTRLHEFFRLYRVAPDEFNNGALRNALRDCANEAASGLDPVKLASSAATFAKPVQTCLANKFPQLDIKEISLLNPPRLPENIQASINRAFQSQQDAQTAVANKAKAEAEAGANKAKAEGEAGVKRVQADADAYANEKLAKSVTPALIQYEQLQVEKARVEKWNGQYAPTVQTPNVQLGNK</sequence>
<feature type="domain" description="Band 7" evidence="1">
    <location>
        <begin position="32"/>
        <end position="230"/>
    </location>
</feature>
<dbReference type="RefSeq" id="WP_190449360.1">
    <property type="nucleotide sequence ID" value="NZ_JAMPLM010000015.1"/>
</dbReference>
<organism evidence="2 3">
    <name type="scientific">Stenomitos frigidus AS-A4</name>
    <dbReference type="NCBI Taxonomy" id="2933935"/>
    <lineage>
        <taxon>Bacteria</taxon>
        <taxon>Bacillati</taxon>
        <taxon>Cyanobacteriota</taxon>
        <taxon>Cyanophyceae</taxon>
        <taxon>Leptolyngbyales</taxon>
        <taxon>Leptolyngbyaceae</taxon>
        <taxon>Stenomitos</taxon>
    </lineage>
</organism>
<keyword evidence="3" id="KW-1185">Reference proteome</keyword>
<dbReference type="PROSITE" id="PS51257">
    <property type="entry name" value="PROKAR_LIPOPROTEIN"/>
    <property type="match status" value="1"/>
</dbReference>
<evidence type="ECO:0000259" key="1">
    <source>
        <dbReference type="Pfam" id="PF01145"/>
    </source>
</evidence>
<dbReference type="Pfam" id="PF01145">
    <property type="entry name" value="Band_7"/>
    <property type="match status" value="1"/>
</dbReference>